<feature type="region of interest" description="Disordered" evidence="1">
    <location>
        <begin position="300"/>
        <end position="345"/>
    </location>
</feature>
<gene>
    <name evidence="3" type="ORF">MAR_007534</name>
</gene>
<organism evidence="3 4">
    <name type="scientific">Mya arenaria</name>
    <name type="common">Soft-shell clam</name>
    <dbReference type="NCBI Taxonomy" id="6604"/>
    <lineage>
        <taxon>Eukaryota</taxon>
        <taxon>Metazoa</taxon>
        <taxon>Spiralia</taxon>
        <taxon>Lophotrochozoa</taxon>
        <taxon>Mollusca</taxon>
        <taxon>Bivalvia</taxon>
        <taxon>Autobranchia</taxon>
        <taxon>Heteroconchia</taxon>
        <taxon>Euheterodonta</taxon>
        <taxon>Imparidentia</taxon>
        <taxon>Neoheterodontei</taxon>
        <taxon>Myida</taxon>
        <taxon>Myoidea</taxon>
        <taxon>Myidae</taxon>
        <taxon>Mya</taxon>
    </lineage>
</organism>
<dbReference type="InterPro" id="IPR005135">
    <property type="entry name" value="Endo/exonuclease/phosphatase"/>
</dbReference>
<name>A0ABY7DDQ5_MYAAR</name>
<sequence>MFNGRIVTPPVNYEVALTFNTILLNKDIQENDVLPGDPPTTVPRNKAENVNKVERRGKIVQQLLQSGADMVCLQEVVFEEDVQALVDGLRSVYPHSFSSIHSFKDDTIFINDICSNSTVGGHKRINTHGLLLVSKKPLTNRATIPFYPGTTNNIDSAVLETLYDGHTKVVCSHLTVYAPVTGEIDVALLGLLNYEAMSTFEVNNLVSRYGDDTGTVILGDFNIGPADPTNSILANGEENYNVLEGAFTTTRVQQCTFCGFPDNIYNQAMFETRSLIIDHIFASNGTEVVNAQRMFRPVDANTTTSDADGNRPLSDHYGVMAEIRRKPLRESKRKPRKEPSMKKMP</sequence>
<dbReference type="Gene3D" id="3.60.10.10">
    <property type="entry name" value="Endonuclease/exonuclease/phosphatase"/>
    <property type="match status" value="1"/>
</dbReference>
<proteinExistence type="predicted"/>
<dbReference type="SUPFAM" id="SSF56219">
    <property type="entry name" value="DNase I-like"/>
    <property type="match status" value="1"/>
</dbReference>
<feature type="domain" description="Endonuclease/exonuclease/phosphatase" evidence="2">
    <location>
        <begin position="55"/>
        <end position="316"/>
    </location>
</feature>
<protein>
    <recommendedName>
        <fullName evidence="2">Endonuclease/exonuclease/phosphatase domain-containing protein</fullName>
    </recommendedName>
</protein>
<evidence type="ECO:0000256" key="1">
    <source>
        <dbReference type="SAM" id="MobiDB-lite"/>
    </source>
</evidence>
<evidence type="ECO:0000313" key="3">
    <source>
        <dbReference type="EMBL" id="WAQ95063.1"/>
    </source>
</evidence>
<evidence type="ECO:0000259" key="2">
    <source>
        <dbReference type="Pfam" id="PF03372"/>
    </source>
</evidence>
<dbReference type="EMBL" id="CP111012">
    <property type="protein sequence ID" value="WAQ95063.1"/>
    <property type="molecule type" value="Genomic_DNA"/>
</dbReference>
<dbReference type="Pfam" id="PF03372">
    <property type="entry name" value="Exo_endo_phos"/>
    <property type="match status" value="1"/>
</dbReference>
<reference evidence="3" key="1">
    <citation type="submission" date="2022-11" db="EMBL/GenBank/DDBJ databases">
        <title>Centuries of genome instability and evolution in soft-shell clam transmissible cancer (bioRxiv).</title>
        <authorList>
            <person name="Hart S.F.M."/>
            <person name="Yonemitsu M.A."/>
            <person name="Giersch R.M."/>
            <person name="Beal B.F."/>
            <person name="Arriagada G."/>
            <person name="Davis B.W."/>
            <person name="Ostrander E.A."/>
            <person name="Goff S.P."/>
            <person name="Metzger M.J."/>
        </authorList>
    </citation>
    <scope>NUCLEOTIDE SEQUENCE</scope>
    <source>
        <strain evidence="3">MELC-2E11</strain>
        <tissue evidence="3">Siphon/mantle</tissue>
    </source>
</reference>
<dbReference type="InterPro" id="IPR036691">
    <property type="entry name" value="Endo/exonu/phosph_ase_sf"/>
</dbReference>
<keyword evidence="4" id="KW-1185">Reference proteome</keyword>
<evidence type="ECO:0000313" key="4">
    <source>
        <dbReference type="Proteomes" id="UP001164746"/>
    </source>
</evidence>
<accession>A0ABY7DDQ5</accession>
<dbReference type="Proteomes" id="UP001164746">
    <property type="component" value="Chromosome 1"/>
</dbReference>